<evidence type="ECO:0000313" key="3">
    <source>
        <dbReference type="Proteomes" id="UP000614609"/>
    </source>
</evidence>
<reference evidence="2" key="3">
    <citation type="submission" date="2021-03" db="EMBL/GenBank/DDBJ databases">
        <title>Genomic Encyclopedia of Type Strains, Phase IV (KMG-IV): sequencing the most valuable type-strain genomes for metagenomic binning, comparative biology and taxonomic classification.</title>
        <authorList>
            <person name="Goeker M."/>
        </authorList>
    </citation>
    <scope>NUCLEOTIDE SEQUENCE</scope>
    <source>
        <strain evidence="2">DSM 22443</strain>
    </source>
</reference>
<comment type="caution">
    <text evidence="1">The sequence shown here is derived from an EMBL/GenBank/DDBJ whole genome shotgun (WGS) entry which is preliminary data.</text>
</comment>
<keyword evidence="3" id="KW-1185">Reference proteome</keyword>
<organism evidence="1 3">
    <name type="scientific">Halarchaeum rubridurum</name>
    <dbReference type="NCBI Taxonomy" id="489911"/>
    <lineage>
        <taxon>Archaea</taxon>
        <taxon>Methanobacteriati</taxon>
        <taxon>Methanobacteriota</taxon>
        <taxon>Stenosarchaea group</taxon>
        <taxon>Halobacteria</taxon>
        <taxon>Halobacteriales</taxon>
        <taxon>Halobacteriaceae</taxon>
    </lineage>
</organism>
<dbReference type="OrthoDB" id="100846at2157"/>
<reference evidence="1" key="1">
    <citation type="journal article" date="2014" name="Int. J. Syst. Evol. Microbiol.">
        <title>Complete genome sequence of Corynebacterium casei LMG S-19264T (=DSM 44701T), isolated from a smear-ripened cheese.</title>
        <authorList>
            <consortium name="US DOE Joint Genome Institute (JGI-PGF)"/>
            <person name="Walter F."/>
            <person name="Albersmeier A."/>
            <person name="Kalinowski J."/>
            <person name="Ruckert C."/>
        </authorList>
    </citation>
    <scope>NUCLEOTIDE SEQUENCE</scope>
    <source>
        <strain evidence="1">JCM 16108</strain>
    </source>
</reference>
<dbReference type="EMBL" id="BMOO01000002">
    <property type="protein sequence ID" value="GGM60476.1"/>
    <property type="molecule type" value="Genomic_DNA"/>
</dbReference>
<reference evidence="1" key="2">
    <citation type="submission" date="2020-09" db="EMBL/GenBank/DDBJ databases">
        <authorList>
            <person name="Sun Q."/>
            <person name="Ohkuma M."/>
        </authorList>
    </citation>
    <scope>NUCLEOTIDE SEQUENCE</scope>
    <source>
        <strain evidence="1">JCM 16108</strain>
    </source>
</reference>
<dbReference type="Proteomes" id="UP000765891">
    <property type="component" value="Unassembled WGS sequence"/>
</dbReference>
<dbReference type="RefSeq" id="WP_188870176.1">
    <property type="nucleotide sequence ID" value="NZ_BMOO01000002.1"/>
</dbReference>
<dbReference type="Gene3D" id="3.40.720.10">
    <property type="entry name" value="Alkaline Phosphatase, subunit A"/>
    <property type="match status" value="1"/>
</dbReference>
<dbReference type="AlphaFoldDB" id="A0A830FU01"/>
<sequence length="310" mass="35253">MDARSRLSRALGTPRLFLRHANRLYHRRCGLRSHDTAGDDPFDADWDTLVLLDGCRYDTFARRADLPGTLERRRSPAASTVEFLRAAVDGRDLRDTVYVTANPQLRQHDDVEANFHTVVDVWREDGWDDETGTVLPETMTAYAREAARDYPEKRLVVHYMQPHYPFVEADTTFDKGHLDGSVGGENVWNRLLAGDVDVAPDEVRRFYAENLDRALPHVAALLDALDGRTVVTADHGNMLGERSFPIPFREWGHPRGIYTDELVAVPWLVVEGDERRTITRGEQTADGEREGERADDAVVRERLRDLGYAE</sequence>
<evidence type="ECO:0000313" key="1">
    <source>
        <dbReference type="EMBL" id="GGM60476.1"/>
    </source>
</evidence>
<dbReference type="EMBL" id="JAGGKO010000002">
    <property type="protein sequence ID" value="MBP1954378.1"/>
    <property type="molecule type" value="Genomic_DNA"/>
</dbReference>
<dbReference type="SUPFAM" id="SSF53649">
    <property type="entry name" value="Alkaline phosphatase-like"/>
    <property type="match status" value="1"/>
</dbReference>
<evidence type="ECO:0008006" key="4">
    <source>
        <dbReference type="Google" id="ProtNLM"/>
    </source>
</evidence>
<evidence type="ECO:0000313" key="2">
    <source>
        <dbReference type="EMBL" id="MBP1954378.1"/>
    </source>
</evidence>
<proteinExistence type="predicted"/>
<accession>A0A830FU01</accession>
<dbReference type="InterPro" id="IPR017850">
    <property type="entry name" value="Alkaline_phosphatase_core_sf"/>
</dbReference>
<protein>
    <recommendedName>
        <fullName evidence="4">Sulfatase</fullName>
    </recommendedName>
</protein>
<gene>
    <name evidence="1" type="ORF">GCM10009017_08350</name>
    <name evidence="2" type="ORF">J2752_001290</name>
</gene>
<name>A0A830FU01_9EURY</name>
<dbReference type="Proteomes" id="UP000614609">
    <property type="component" value="Unassembled WGS sequence"/>
</dbReference>